<dbReference type="EMBL" id="AKGD01000003">
    <property type="protein sequence ID" value="EIT68611.1"/>
    <property type="molecule type" value="Genomic_DNA"/>
</dbReference>
<name>I8HYR0_9GAMM</name>
<dbReference type="STRING" id="1172194.WQQ_38060"/>
<organism evidence="2 3">
    <name type="scientific">Hydrocarboniphaga effusa AP103</name>
    <dbReference type="NCBI Taxonomy" id="1172194"/>
    <lineage>
        <taxon>Bacteria</taxon>
        <taxon>Pseudomonadati</taxon>
        <taxon>Pseudomonadota</taxon>
        <taxon>Gammaproteobacteria</taxon>
        <taxon>Nevskiales</taxon>
        <taxon>Nevskiaceae</taxon>
        <taxon>Hydrocarboniphaga</taxon>
    </lineage>
</organism>
<proteinExistence type="predicted"/>
<feature type="chain" id="PRO_5003713731" description="Lipoprotein" evidence="1">
    <location>
        <begin position="24"/>
        <end position="370"/>
    </location>
</feature>
<reference evidence="2 3" key="1">
    <citation type="journal article" date="2012" name="J. Bacteriol.">
        <title>Genome Sequence of n-Alkane-Degrading Hydrocarboniphaga effusa Strain AP103T (ATCC BAA-332T).</title>
        <authorList>
            <person name="Chang H.K."/>
            <person name="Zylstra G.J."/>
            <person name="Chae J.C."/>
        </authorList>
    </citation>
    <scope>NUCLEOTIDE SEQUENCE [LARGE SCALE GENOMIC DNA]</scope>
    <source>
        <strain evidence="2 3">AP103</strain>
    </source>
</reference>
<dbReference type="PATRIC" id="fig|1172194.4.peg.3694"/>
<keyword evidence="3" id="KW-1185">Reference proteome</keyword>
<dbReference type="RefSeq" id="WP_007186741.1">
    <property type="nucleotide sequence ID" value="NZ_AKGD01000003.1"/>
</dbReference>
<dbReference type="PROSITE" id="PS51257">
    <property type="entry name" value="PROKAR_LIPOPROTEIN"/>
    <property type="match status" value="1"/>
</dbReference>
<accession>I8HYR0</accession>
<dbReference type="AlphaFoldDB" id="I8HYR0"/>
<sequence length="370" mass="40853">MRFRYRGFLAALCALIAAGCASEQRSIEPAVSPTQARALIARALPASAKDRDGWTTDIYAAFAAMELQPSVQNVCSVIAVTEQESSFQADPTVANLPAIAWKQIDEQAAQHGVPKTVVRTALKLPSSTGKSYSARIDAARTERDLSEIFDELTARVPLGRRFFADRNPVRTGGPMQVGIAYAQSQAQQRPYPYVIDENGGVRREVFTRRGGLYFGIAHLLDYPANYDSPLYRFADYNAGHYASRNAAFQSALTLVSGIPLDLDGDLVLPNSSEPGATERAARVLGKRLELSDGAIRRDLEKGDGADFERSRLYERVFELADRLEGKPAARALLPQIRLKSPKITRKLTTAWFAERVQERYERCLVRAAGR</sequence>
<dbReference type="Proteomes" id="UP000003704">
    <property type="component" value="Unassembled WGS sequence"/>
</dbReference>
<dbReference type="InterPro" id="IPR011673">
    <property type="entry name" value="DUF1615"/>
</dbReference>
<comment type="caution">
    <text evidence="2">The sequence shown here is derived from an EMBL/GenBank/DDBJ whole genome shotgun (WGS) entry which is preliminary data.</text>
</comment>
<keyword evidence="1" id="KW-0732">Signal</keyword>
<dbReference type="Pfam" id="PF07759">
    <property type="entry name" value="DUF1615"/>
    <property type="match status" value="1"/>
</dbReference>
<evidence type="ECO:0000256" key="1">
    <source>
        <dbReference type="SAM" id="SignalP"/>
    </source>
</evidence>
<dbReference type="OrthoDB" id="596976at2"/>
<feature type="signal peptide" evidence="1">
    <location>
        <begin position="1"/>
        <end position="23"/>
    </location>
</feature>
<evidence type="ECO:0008006" key="4">
    <source>
        <dbReference type="Google" id="ProtNLM"/>
    </source>
</evidence>
<evidence type="ECO:0000313" key="2">
    <source>
        <dbReference type="EMBL" id="EIT68611.1"/>
    </source>
</evidence>
<evidence type="ECO:0000313" key="3">
    <source>
        <dbReference type="Proteomes" id="UP000003704"/>
    </source>
</evidence>
<protein>
    <recommendedName>
        <fullName evidence="4">Lipoprotein</fullName>
    </recommendedName>
</protein>
<gene>
    <name evidence="2" type="ORF">WQQ_38060</name>
</gene>